<dbReference type="EMBL" id="JAESVN010000018">
    <property type="protein sequence ID" value="MBL4919343.1"/>
    <property type="molecule type" value="Genomic_DNA"/>
</dbReference>
<feature type="compositionally biased region" description="Low complexity" evidence="1">
    <location>
        <begin position="1"/>
        <end position="17"/>
    </location>
</feature>
<evidence type="ECO:0000313" key="3">
    <source>
        <dbReference type="Proteomes" id="UP000648908"/>
    </source>
</evidence>
<organism evidence="2 3">
    <name type="scientific">Szabonella alba</name>
    <dbReference type="NCBI Taxonomy" id="2804194"/>
    <lineage>
        <taxon>Bacteria</taxon>
        <taxon>Pseudomonadati</taxon>
        <taxon>Pseudomonadota</taxon>
        <taxon>Alphaproteobacteria</taxon>
        <taxon>Rhodobacterales</taxon>
        <taxon>Paracoccaceae</taxon>
        <taxon>Szabonella</taxon>
    </lineage>
</organism>
<dbReference type="RefSeq" id="WP_202690321.1">
    <property type="nucleotide sequence ID" value="NZ_JAESVN010000018.1"/>
</dbReference>
<evidence type="ECO:0000256" key="1">
    <source>
        <dbReference type="SAM" id="MobiDB-lite"/>
    </source>
</evidence>
<keyword evidence="3" id="KW-1185">Reference proteome</keyword>
<feature type="region of interest" description="Disordered" evidence="1">
    <location>
        <begin position="1"/>
        <end position="40"/>
    </location>
</feature>
<dbReference type="AlphaFoldDB" id="A0A8K0VCF9"/>
<accession>A0A8K0VCF9</accession>
<comment type="caution">
    <text evidence="2">The sequence shown here is derived from an EMBL/GenBank/DDBJ whole genome shotgun (WGS) entry which is preliminary data.</text>
</comment>
<feature type="compositionally biased region" description="Pro residues" evidence="1">
    <location>
        <begin position="18"/>
        <end position="27"/>
    </location>
</feature>
<evidence type="ECO:0000313" key="2">
    <source>
        <dbReference type="EMBL" id="MBL4919343.1"/>
    </source>
</evidence>
<reference evidence="2" key="1">
    <citation type="submission" date="2021-01" db="EMBL/GenBank/DDBJ databases">
        <title>Tabrizicola alba sp. nov. a motile alkaliphilic bacterium isolated from a soda lake.</title>
        <authorList>
            <person name="Szuroczki S."/>
            <person name="Abbaszade G."/>
            <person name="Schumann P."/>
            <person name="Toth E."/>
        </authorList>
    </citation>
    <scope>NUCLEOTIDE SEQUENCE</scope>
    <source>
        <strain evidence="2">DMG-N-6</strain>
    </source>
</reference>
<gene>
    <name evidence="2" type="ORF">JL811_19190</name>
</gene>
<name>A0A8K0VCF9_9RHOB</name>
<dbReference type="Proteomes" id="UP000648908">
    <property type="component" value="Unassembled WGS sequence"/>
</dbReference>
<protein>
    <submittedName>
        <fullName evidence="2">Uncharacterized protein</fullName>
    </submittedName>
</protein>
<proteinExistence type="predicted"/>
<sequence length="525" mass="57781">MLSTQAAAQPMAALPAPDMIPPVPDPAAPADRSGGRATALDRARARWEHGDWAAILALDTPDLENDPEREKLALLLAAAHSHAGGHAGAMDRARQLARQALLWGASRTMTARVLLSAAQNSLARAAAALQEDPTPHFEAAILLVQPHADAPLLARSRRLRELAGMGLLPDAAQALEQEMGLLRTGAGGTGADPVKPELLKQLEDQLDLLRRTIAETRPAPGQTLSGQTLSGQASAAAPQVPKFNPRALETYTTLDPGREKRFLYLDVKSLPRTGLHFMRNTFESLLGEHFSFCEWYNEPGCCRQMPCAVTGYATEVPDIALLRMIKSHDFDLTDPAFPAKGPVRRLILLRDPLYLLTSWWTLQMLYAHGELLKAHGIAKMNINFAHGPHVVRAACRVIDAEGSLPSGEKLATWLDEKSPYILGFVDKWARAVQDDPQHCRILRYDDTPGAVLEMLKPLEPSLPKPVRARIDAFRSDRDKIFKARQDPFHSQSRRITEFLHLEADRFRHAAETLCRQDRTGLLAGG</sequence>